<evidence type="ECO:0000256" key="7">
    <source>
        <dbReference type="SAM" id="Coils"/>
    </source>
</evidence>
<comment type="subcellular location">
    <subcellularLocation>
        <location evidence="1">Nucleus</location>
    </subcellularLocation>
</comment>
<feature type="domain" description="Nab N-terminal" evidence="9">
    <location>
        <begin position="8"/>
        <end position="79"/>
    </location>
</feature>
<evidence type="ECO:0000313" key="11">
    <source>
        <dbReference type="EnsemblMetazoa" id="XP_020895790.1"/>
    </source>
</evidence>
<keyword evidence="5" id="KW-0804">Transcription</keyword>
<dbReference type="InterPro" id="IPR038398">
    <property type="entry name" value="NCD2_sf"/>
</dbReference>
<dbReference type="Proteomes" id="UP000887567">
    <property type="component" value="Unplaced"/>
</dbReference>
<feature type="region of interest" description="Disordered" evidence="8">
    <location>
        <begin position="327"/>
        <end position="391"/>
    </location>
</feature>
<dbReference type="Pfam" id="PF04905">
    <property type="entry name" value="NCD2"/>
    <property type="match status" value="1"/>
</dbReference>
<dbReference type="Gene3D" id="1.10.150.50">
    <property type="entry name" value="Transcription Factor, Ets-1"/>
    <property type="match status" value="1"/>
</dbReference>
<dbReference type="KEGG" id="epa:110234745"/>
<feature type="compositionally biased region" description="Polar residues" evidence="8">
    <location>
        <begin position="83"/>
        <end position="107"/>
    </location>
</feature>
<sequence length="541" mass="59787">MATPAAHKESEAELFNLLKSANLLDYYSNFIEQGGDDIHQFCDATEEEFKEMVSLVGMAAKPLHVRRLQKCLVEWKAKKARQGDQTPDKNSSWIDGWTPNQSPNVSRTATTIVTTPTITTPSLKRKSSSSSSDKATPEKRVVELKLPPMDVIIDWEKLDPERQQLIREHSRIYGRDDKKRKSTSLNCHEQMINEAAAQLCLRDPTLLVRRDELFTMARRVVRESGFTYVHGHSRSKYLGNPSQMITDGNYDSHAGKKPHLSLVNKYKRIERLTEIDDLLLKNKEIQDEIARKIEESRAIMNTAQVAEFQEELVRVQNDQVSLQIEQKDLRKKQRRSDKYYSNKETRGSESGNGDTEDGGHGEQDGVSASEDDVTFAEEGQVQHSSEGHPQTIVQEQPVAVVTEMLQQGTDNVAATTTGGEDESSVRALYGAFIPNQLNDDHQAAAAAVAAANIASFQAAAARGAYTVGNTAITDPTINALLSLSAKDKTMVQGVPNMDGVGMSVAVQDGQQSSHAAVFTSPSITVVMPTGHTLPANVQAWR</sequence>
<comment type="similarity">
    <text evidence="2">Belongs to the NAB family.</text>
</comment>
<evidence type="ECO:0000256" key="2">
    <source>
        <dbReference type="ARBA" id="ARBA00008864"/>
    </source>
</evidence>
<evidence type="ECO:0000256" key="4">
    <source>
        <dbReference type="ARBA" id="ARBA00023015"/>
    </source>
</evidence>
<name>A0A913WXX1_EXADI</name>
<dbReference type="GO" id="GO:0003712">
    <property type="term" value="F:transcription coregulator activity"/>
    <property type="evidence" value="ECO:0007669"/>
    <property type="project" value="InterPro"/>
</dbReference>
<dbReference type="RefSeq" id="XP_020895790.1">
    <property type="nucleotide sequence ID" value="XM_021040131.2"/>
</dbReference>
<dbReference type="GeneID" id="110234745"/>
<dbReference type="EnsemblMetazoa" id="XM_021040131.2">
    <property type="protein sequence ID" value="XP_020895790.1"/>
    <property type="gene ID" value="LOC110234745"/>
</dbReference>
<dbReference type="Gene3D" id="1.20.120.2010">
    <property type="entry name" value="NAB conserved domain 2"/>
    <property type="match status" value="1"/>
</dbReference>
<feature type="region of interest" description="Disordered" evidence="8">
    <location>
        <begin position="79"/>
        <end position="140"/>
    </location>
</feature>
<evidence type="ECO:0000256" key="6">
    <source>
        <dbReference type="ARBA" id="ARBA00023242"/>
    </source>
</evidence>
<dbReference type="GO" id="GO:0045892">
    <property type="term" value="P:negative regulation of DNA-templated transcription"/>
    <property type="evidence" value="ECO:0007669"/>
    <property type="project" value="InterPro"/>
</dbReference>
<dbReference type="GO" id="GO:0005634">
    <property type="term" value="C:nucleus"/>
    <property type="evidence" value="ECO:0007669"/>
    <property type="project" value="UniProtKB-SubCell"/>
</dbReference>
<reference evidence="11" key="1">
    <citation type="submission" date="2022-11" db="UniProtKB">
        <authorList>
            <consortium name="EnsemblMetazoa"/>
        </authorList>
    </citation>
    <scope>IDENTIFICATION</scope>
</reference>
<evidence type="ECO:0000313" key="12">
    <source>
        <dbReference type="Proteomes" id="UP000887567"/>
    </source>
</evidence>
<dbReference type="InterPro" id="IPR006988">
    <property type="entry name" value="Nab_N"/>
</dbReference>
<feature type="domain" description="NAB co-repressor" evidence="10">
    <location>
        <begin position="149"/>
        <end position="234"/>
    </location>
</feature>
<evidence type="ECO:0000256" key="5">
    <source>
        <dbReference type="ARBA" id="ARBA00023163"/>
    </source>
</evidence>
<feature type="compositionally biased region" description="Polar residues" evidence="8">
    <location>
        <begin position="381"/>
        <end position="391"/>
    </location>
</feature>
<keyword evidence="7" id="KW-0175">Coiled coil</keyword>
<dbReference type="InterPro" id="IPR013761">
    <property type="entry name" value="SAM/pointed_sf"/>
</dbReference>
<dbReference type="Pfam" id="PF04904">
    <property type="entry name" value="SAM_NCD1"/>
    <property type="match status" value="1"/>
</dbReference>
<evidence type="ECO:0000259" key="9">
    <source>
        <dbReference type="Pfam" id="PF04904"/>
    </source>
</evidence>
<proteinExistence type="inferred from homology"/>
<keyword evidence="12" id="KW-1185">Reference proteome</keyword>
<keyword evidence="4" id="KW-0805">Transcription regulation</keyword>
<feature type="coiled-coil region" evidence="7">
    <location>
        <begin position="275"/>
        <end position="325"/>
    </location>
</feature>
<feature type="compositionally biased region" description="Basic and acidic residues" evidence="8">
    <location>
        <begin position="336"/>
        <end position="347"/>
    </location>
</feature>
<keyword evidence="3" id="KW-0678">Repressor</keyword>
<dbReference type="PANTHER" id="PTHR12623:SF10">
    <property type="entry name" value="NGFI-A-BINDING PROTEIN HOMOLOG"/>
    <property type="match status" value="1"/>
</dbReference>
<keyword evidence="6" id="KW-0539">Nucleus</keyword>
<dbReference type="InterPro" id="IPR006989">
    <property type="entry name" value="NAB_co-repressor_dom"/>
</dbReference>
<dbReference type="InterPro" id="IPR039040">
    <property type="entry name" value="NAB_fam"/>
</dbReference>
<feature type="compositionally biased region" description="Low complexity" evidence="8">
    <location>
        <begin position="108"/>
        <end position="121"/>
    </location>
</feature>
<dbReference type="PANTHER" id="PTHR12623">
    <property type="entry name" value="NGFI-A BINDING PROTEIN"/>
    <property type="match status" value="1"/>
</dbReference>
<evidence type="ECO:0000259" key="10">
    <source>
        <dbReference type="Pfam" id="PF04905"/>
    </source>
</evidence>
<dbReference type="OrthoDB" id="5970235at2759"/>
<dbReference type="AlphaFoldDB" id="A0A913WXX1"/>
<evidence type="ECO:0000256" key="1">
    <source>
        <dbReference type="ARBA" id="ARBA00004123"/>
    </source>
</evidence>
<evidence type="ECO:0000256" key="3">
    <source>
        <dbReference type="ARBA" id="ARBA00022491"/>
    </source>
</evidence>
<accession>A0A913WXX1</accession>
<protein>
    <submittedName>
        <fullName evidence="11">Uncharacterized protein</fullName>
    </submittedName>
</protein>
<dbReference type="OMA" id="SHEQMIN"/>
<evidence type="ECO:0000256" key="8">
    <source>
        <dbReference type="SAM" id="MobiDB-lite"/>
    </source>
</evidence>
<organism evidence="11 12">
    <name type="scientific">Exaiptasia diaphana</name>
    <name type="common">Tropical sea anemone</name>
    <name type="synonym">Aiptasia pulchella</name>
    <dbReference type="NCBI Taxonomy" id="2652724"/>
    <lineage>
        <taxon>Eukaryota</taxon>
        <taxon>Metazoa</taxon>
        <taxon>Cnidaria</taxon>
        <taxon>Anthozoa</taxon>
        <taxon>Hexacorallia</taxon>
        <taxon>Actiniaria</taxon>
        <taxon>Aiptasiidae</taxon>
        <taxon>Exaiptasia</taxon>
    </lineage>
</organism>